<dbReference type="EMBL" id="RAWX01000007">
    <property type="protein sequence ID" value="RKJ84531.1"/>
    <property type="molecule type" value="Genomic_DNA"/>
</dbReference>
<evidence type="ECO:0000313" key="1">
    <source>
        <dbReference type="EMBL" id="RKJ84531.1"/>
    </source>
</evidence>
<dbReference type="AlphaFoldDB" id="A0A3A9IMP8"/>
<comment type="caution">
    <text evidence="2">The sequence shown here is derived from an EMBL/GenBank/DDBJ whole genome shotgun (WGS) entry which is preliminary data.</text>
</comment>
<reference evidence="2 3" key="1">
    <citation type="submission" date="2018-09" db="EMBL/GenBank/DDBJ databases">
        <title>Genome sequencing of Aeromonas veronii MS-17-88.</title>
        <authorList>
            <person name="Tekedar H.C."/>
            <person name="Arick M.A."/>
            <person name="Hsu C.-Y."/>
            <person name="Thrash A."/>
            <person name="Karsi A."/>
            <person name="Lawrence M.L."/>
            <person name="Abdelhamed H."/>
        </authorList>
    </citation>
    <scope>NUCLEOTIDE SEQUENCE [LARGE SCALE GENOMIC DNA]</scope>
    <source>
        <strain evidence="2 3">MS 17-88</strain>
    </source>
</reference>
<dbReference type="Proteomes" id="UP000281725">
    <property type="component" value="Unassembled WGS sequence"/>
</dbReference>
<evidence type="ECO:0000313" key="2">
    <source>
        <dbReference type="EMBL" id="RKJ89713.1"/>
    </source>
</evidence>
<protein>
    <submittedName>
        <fullName evidence="2">Uncharacterized protein</fullName>
    </submittedName>
</protein>
<accession>A0A3A9IMP8</accession>
<gene>
    <name evidence="2" type="ORF">D6R50_10760</name>
    <name evidence="1" type="ORF">D6R50_23070</name>
</gene>
<name>A0A3A9IMP8_AERVE</name>
<evidence type="ECO:0000313" key="3">
    <source>
        <dbReference type="Proteomes" id="UP000281725"/>
    </source>
</evidence>
<organism evidence="2 3">
    <name type="scientific">Aeromonas veronii</name>
    <dbReference type="NCBI Taxonomy" id="654"/>
    <lineage>
        <taxon>Bacteria</taxon>
        <taxon>Pseudomonadati</taxon>
        <taxon>Pseudomonadota</taxon>
        <taxon>Gammaproteobacteria</taxon>
        <taxon>Aeromonadales</taxon>
        <taxon>Aeromonadaceae</taxon>
        <taxon>Aeromonas</taxon>
    </lineage>
</organism>
<dbReference type="EMBL" id="RAWX01000002">
    <property type="protein sequence ID" value="RKJ89713.1"/>
    <property type="molecule type" value="Genomic_DNA"/>
</dbReference>
<sequence length="179" mass="19512">MGVNPDAECHGTQTAAYVEQDYRMPQQVLPIRNFGFGRKPGPVTLRTAVETLIRRPGENVRPALSYIEYPAEFVRIAPALTVAPATVQCAEERAGAKTTCPMALTWSAETALEVTAQTAELSDKCYVQVLGTRIGAAPTVLNNLVRENGSMLTQDLETTMTCSEPGSYNGRLLFRAVYK</sequence>
<proteinExistence type="predicted"/>